<proteinExistence type="predicted"/>
<organism evidence="1 2">
    <name type="scientific">Entomophthora muscae</name>
    <dbReference type="NCBI Taxonomy" id="34485"/>
    <lineage>
        <taxon>Eukaryota</taxon>
        <taxon>Fungi</taxon>
        <taxon>Fungi incertae sedis</taxon>
        <taxon>Zoopagomycota</taxon>
        <taxon>Entomophthoromycotina</taxon>
        <taxon>Entomophthoromycetes</taxon>
        <taxon>Entomophthorales</taxon>
        <taxon>Entomophthoraceae</taxon>
        <taxon>Entomophthora</taxon>
    </lineage>
</organism>
<gene>
    <name evidence="1" type="ORF">DSO57_1033684</name>
</gene>
<name>A0ACC2TAU2_9FUNG</name>
<dbReference type="EMBL" id="QTSX02003109">
    <property type="protein sequence ID" value="KAJ9071779.1"/>
    <property type="molecule type" value="Genomic_DNA"/>
</dbReference>
<accession>A0ACC2TAU2</accession>
<reference evidence="1" key="1">
    <citation type="submission" date="2022-04" db="EMBL/GenBank/DDBJ databases">
        <title>Genome of the entomopathogenic fungus Entomophthora muscae.</title>
        <authorList>
            <person name="Elya C."/>
            <person name="Lovett B.R."/>
            <person name="Lee E."/>
            <person name="Macias A.M."/>
            <person name="Hajek A.E."/>
            <person name="De Bivort B.L."/>
            <person name="Kasson M.T."/>
            <person name="De Fine Licht H.H."/>
            <person name="Stajich J.E."/>
        </authorList>
    </citation>
    <scope>NUCLEOTIDE SEQUENCE</scope>
    <source>
        <strain evidence="1">Berkeley</strain>
    </source>
</reference>
<protein>
    <submittedName>
        <fullName evidence="1">Uncharacterized protein</fullName>
    </submittedName>
</protein>
<evidence type="ECO:0000313" key="2">
    <source>
        <dbReference type="Proteomes" id="UP001165960"/>
    </source>
</evidence>
<comment type="caution">
    <text evidence="1">The sequence shown here is derived from an EMBL/GenBank/DDBJ whole genome shotgun (WGS) entry which is preliminary data.</text>
</comment>
<keyword evidence="2" id="KW-1185">Reference proteome</keyword>
<dbReference type="Proteomes" id="UP001165960">
    <property type="component" value="Unassembled WGS sequence"/>
</dbReference>
<evidence type="ECO:0000313" key="1">
    <source>
        <dbReference type="EMBL" id="KAJ9071779.1"/>
    </source>
</evidence>
<sequence>MSSAPKNLRLSFKGDKKKKKKAKREDADELESGAVVPAKRYVEPEDNSTEGWRRVERIDELEGPLFFLINSDPIRSVAIEERALESIKTHPEEEDMDFDSCEPKRVQQVLIGMKVAGTSSMNIKTCHNTFLAADKIGKVTASRLAAGALEEWMPVIRDDGVGFQSTHGLFLAYDPITHQLRADSDTLGFNQVFVVKCQAKFKQAAKKRRLAREKEESGIGQRLDLDKELEITQAKKFQSWTSAYKPHHISKLDVDKEKAKEALKEGKINEHFLERRAKTKSDRYCK</sequence>